<evidence type="ECO:0000256" key="2">
    <source>
        <dbReference type="ARBA" id="ARBA00023125"/>
    </source>
</evidence>
<keyword evidence="7" id="KW-1185">Reference proteome</keyword>
<dbReference type="PANTHER" id="PTHR30055:SF148">
    <property type="entry name" value="TETR-FAMILY TRANSCRIPTIONAL REGULATOR"/>
    <property type="match status" value="1"/>
</dbReference>
<dbReference type="PROSITE" id="PS50977">
    <property type="entry name" value="HTH_TETR_2"/>
    <property type="match status" value="1"/>
</dbReference>
<dbReference type="InterPro" id="IPR011075">
    <property type="entry name" value="TetR_C"/>
</dbReference>
<dbReference type="Proteomes" id="UP000754495">
    <property type="component" value="Unassembled WGS sequence"/>
</dbReference>
<evidence type="ECO:0000313" key="7">
    <source>
        <dbReference type="Proteomes" id="UP000754495"/>
    </source>
</evidence>
<reference evidence="6 7" key="1">
    <citation type="submission" date="2020-03" db="EMBL/GenBank/DDBJ databases">
        <title>Sequencing the genomes of 1000 actinobacteria strains.</title>
        <authorList>
            <person name="Klenk H.-P."/>
        </authorList>
    </citation>
    <scope>NUCLEOTIDE SEQUENCE [LARGE SCALE GENOMIC DNA]</scope>
    <source>
        <strain evidence="6 7">DSM 45668</strain>
    </source>
</reference>
<dbReference type="InterPro" id="IPR036271">
    <property type="entry name" value="Tet_transcr_reg_TetR-rel_C_sf"/>
</dbReference>
<dbReference type="RefSeq" id="WP_313886156.1">
    <property type="nucleotide sequence ID" value="NZ_JAANOU010000001.1"/>
</dbReference>
<gene>
    <name evidence="6" type="ORF">FHX46_003221</name>
</gene>
<dbReference type="SUPFAM" id="SSF48498">
    <property type="entry name" value="Tetracyclin repressor-like, C-terminal domain"/>
    <property type="match status" value="1"/>
</dbReference>
<protein>
    <submittedName>
        <fullName evidence="6">AcrR family transcriptional regulator</fullName>
    </submittedName>
</protein>
<organism evidence="6 7">
    <name type="scientific">Amycolatopsis viridis</name>
    <dbReference type="NCBI Taxonomy" id="185678"/>
    <lineage>
        <taxon>Bacteria</taxon>
        <taxon>Bacillati</taxon>
        <taxon>Actinomycetota</taxon>
        <taxon>Actinomycetes</taxon>
        <taxon>Pseudonocardiales</taxon>
        <taxon>Pseudonocardiaceae</taxon>
        <taxon>Amycolatopsis</taxon>
    </lineage>
</organism>
<keyword evidence="2 4" id="KW-0238">DNA-binding</keyword>
<keyword evidence="3" id="KW-0804">Transcription</keyword>
<dbReference type="InterPro" id="IPR050109">
    <property type="entry name" value="HTH-type_TetR-like_transc_reg"/>
</dbReference>
<dbReference type="Gene3D" id="1.10.357.10">
    <property type="entry name" value="Tetracycline Repressor, domain 2"/>
    <property type="match status" value="1"/>
</dbReference>
<sequence length="219" mass="24220">MTVSTRSDRDPRGRPRRRGAVLEQAILQAALDELTEVGYTGLTIDRVAARARTNKTAIYRRWPSRAALAVAAHRHATTAEDPPDTGDLRADVLALLRGAARRISSPQGDILHILAAEMGNEPDLIREARDQMLDTSLTRWLTVLGRAVARGQARPEALSPRIATVAIDLLRHEYLIRGADTIADHTITEIVDTIYLPLVQTHSDTDKPKTRRESTDAEE</sequence>
<dbReference type="EMBL" id="JAANOU010000001">
    <property type="protein sequence ID" value="NIH80691.1"/>
    <property type="molecule type" value="Genomic_DNA"/>
</dbReference>
<accession>A0ABX0SZG0</accession>
<evidence type="ECO:0000256" key="3">
    <source>
        <dbReference type="ARBA" id="ARBA00023163"/>
    </source>
</evidence>
<dbReference type="Pfam" id="PF00440">
    <property type="entry name" value="TetR_N"/>
    <property type="match status" value="1"/>
</dbReference>
<comment type="caution">
    <text evidence="6">The sequence shown here is derived from an EMBL/GenBank/DDBJ whole genome shotgun (WGS) entry which is preliminary data.</text>
</comment>
<evidence type="ECO:0000256" key="4">
    <source>
        <dbReference type="PROSITE-ProRule" id="PRU00335"/>
    </source>
</evidence>
<dbReference type="InterPro" id="IPR009057">
    <property type="entry name" value="Homeodomain-like_sf"/>
</dbReference>
<dbReference type="PANTHER" id="PTHR30055">
    <property type="entry name" value="HTH-TYPE TRANSCRIPTIONAL REGULATOR RUTR"/>
    <property type="match status" value="1"/>
</dbReference>
<keyword evidence="1" id="KW-0805">Transcription regulation</keyword>
<dbReference type="SUPFAM" id="SSF46689">
    <property type="entry name" value="Homeodomain-like"/>
    <property type="match status" value="1"/>
</dbReference>
<dbReference type="Pfam" id="PF16859">
    <property type="entry name" value="TetR_C_11"/>
    <property type="match status" value="1"/>
</dbReference>
<evidence type="ECO:0000259" key="5">
    <source>
        <dbReference type="PROSITE" id="PS50977"/>
    </source>
</evidence>
<feature type="DNA-binding region" description="H-T-H motif" evidence="4">
    <location>
        <begin position="43"/>
        <end position="62"/>
    </location>
</feature>
<dbReference type="Gene3D" id="1.10.10.60">
    <property type="entry name" value="Homeodomain-like"/>
    <property type="match status" value="1"/>
</dbReference>
<proteinExistence type="predicted"/>
<name>A0ABX0SZG0_9PSEU</name>
<feature type="domain" description="HTH tetR-type" evidence="5">
    <location>
        <begin position="20"/>
        <end position="80"/>
    </location>
</feature>
<evidence type="ECO:0000313" key="6">
    <source>
        <dbReference type="EMBL" id="NIH80691.1"/>
    </source>
</evidence>
<dbReference type="InterPro" id="IPR001647">
    <property type="entry name" value="HTH_TetR"/>
</dbReference>
<evidence type="ECO:0000256" key="1">
    <source>
        <dbReference type="ARBA" id="ARBA00023015"/>
    </source>
</evidence>